<dbReference type="InterPro" id="IPR031815">
    <property type="entry name" value="DUF5074"/>
</dbReference>
<dbReference type="InterPro" id="IPR011964">
    <property type="entry name" value="YVTN_b-propeller_repeat"/>
</dbReference>
<name>A0ABW4QPF0_9BACT</name>
<dbReference type="RefSeq" id="WP_382311589.1">
    <property type="nucleotide sequence ID" value="NZ_JBHUFD010000001.1"/>
</dbReference>
<reference evidence="3" key="1">
    <citation type="journal article" date="2019" name="Int. J. Syst. Evol. Microbiol.">
        <title>The Global Catalogue of Microorganisms (GCM) 10K type strain sequencing project: providing services to taxonomists for standard genome sequencing and annotation.</title>
        <authorList>
            <consortium name="The Broad Institute Genomics Platform"/>
            <consortium name="The Broad Institute Genome Sequencing Center for Infectious Disease"/>
            <person name="Wu L."/>
            <person name="Ma J."/>
        </authorList>
    </citation>
    <scope>NUCLEOTIDE SEQUENCE [LARGE SCALE GENOMIC DNA]</scope>
    <source>
        <strain evidence="3">CGMCC 1.15795</strain>
    </source>
</reference>
<dbReference type="SUPFAM" id="SSF63825">
    <property type="entry name" value="YWTD domain"/>
    <property type="match status" value="1"/>
</dbReference>
<dbReference type="EMBL" id="JBHUFD010000001">
    <property type="protein sequence ID" value="MFD1871245.1"/>
    <property type="molecule type" value="Genomic_DNA"/>
</dbReference>
<proteinExistence type="predicted"/>
<dbReference type="Gene3D" id="2.130.10.10">
    <property type="entry name" value="YVTN repeat-like/Quinoprotein amine dehydrogenase"/>
    <property type="match status" value="1"/>
</dbReference>
<dbReference type="InterPro" id="IPR051200">
    <property type="entry name" value="Host-pathogen_enzymatic-act"/>
</dbReference>
<accession>A0ABW4QPF0</accession>
<evidence type="ECO:0000313" key="3">
    <source>
        <dbReference type="Proteomes" id="UP001597197"/>
    </source>
</evidence>
<dbReference type="Pfam" id="PF16819">
    <property type="entry name" value="DUF5074"/>
    <property type="match status" value="1"/>
</dbReference>
<protein>
    <submittedName>
        <fullName evidence="2">YncE family protein</fullName>
    </submittedName>
</protein>
<organism evidence="2 3">
    <name type="scientific">Hymenobacter bucti</name>
    <dbReference type="NCBI Taxonomy" id="1844114"/>
    <lineage>
        <taxon>Bacteria</taxon>
        <taxon>Pseudomonadati</taxon>
        <taxon>Bacteroidota</taxon>
        <taxon>Cytophagia</taxon>
        <taxon>Cytophagales</taxon>
        <taxon>Hymenobacteraceae</taxon>
        <taxon>Hymenobacter</taxon>
    </lineage>
</organism>
<dbReference type="NCBIfam" id="TIGR02276">
    <property type="entry name" value="beta_rpt_yvtn"/>
    <property type="match status" value="1"/>
</dbReference>
<keyword evidence="3" id="KW-1185">Reference proteome</keyword>
<feature type="signal peptide" evidence="1">
    <location>
        <begin position="1"/>
        <end position="18"/>
    </location>
</feature>
<dbReference type="PANTHER" id="PTHR47197:SF3">
    <property type="entry name" value="DIHYDRO-HEME D1 DEHYDROGENASE"/>
    <property type="match status" value="1"/>
</dbReference>
<dbReference type="PANTHER" id="PTHR47197">
    <property type="entry name" value="PROTEIN NIRF"/>
    <property type="match status" value="1"/>
</dbReference>
<comment type="caution">
    <text evidence="2">The sequence shown here is derived from an EMBL/GenBank/DDBJ whole genome shotgun (WGS) entry which is preliminary data.</text>
</comment>
<dbReference type="InterPro" id="IPR015943">
    <property type="entry name" value="WD40/YVTN_repeat-like_dom_sf"/>
</dbReference>
<dbReference type="Proteomes" id="UP001597197">
    <property type="component" value="Unassembled WGS sequence"/>
</dbReference>
<sequence length="354" mass="37486">MKKPLLALLFGATLLASCDPDNNNNPVPTTSSVYILSEGRFQAGDGAVSAFDKTTKALSADAYAAANGGSMLGDVVQDMGVVGSRGYICVNASNKVVVVSLPDFKAVKTIANIRQPRYFASTSATRGYVTSWRGPYTNYAPGKVMVLDLTTNTVIDSITVGRCPEQLTVLNNMLYVPNSYDNTVSVIDAGTNRVTSTVTVGDGPRNVVADQANNIWALCSGFTVYNSAAPYNVISSTPASLVRFAPGSTAAQLTLPFTSGSPKQLRISPDKSQLYYAYNGAEYRMATTATALPTAIFMRRNFNGFAIDPSDNSIYGAVSTGYTTNGYFLHYPAGGGKVIDSLAVKVGPNGFAFY</sequence>
<evidence type="ECO:0000313" key="2">
    <source>
        <dbReference type="EMBL" id="MFD1871245.1"/>
    </source>
</evidence>
<evidence type="ECO:0000256" key="1">
    <source>
        <dbReference type="SAM" id="SignalP"/>
    </source>
</evidence>
<feature type="chain" id="PRO_5045811831" evidence="1">
    <location>
        <begin position="19"/>
        <end position="354"/>
    </location>
</feature>
<gene>
    <name evidence="2" type="ORF">ACFSDX_02320</name>
</gene>
<keyword evidence="1" id="KW-0732">Signal</keyword>
<dbReference type="PROSITE" id="PS51257">
    <property type="entry name" value="PROKAR_LIPOPROTEIN"/>
    <property type="match status" value="1"/>
</dbReference>